<keyword evidence="11" id="KW-0539">Nucleus</keyword>
<feature type="domain" description="C2H2-type" evidence="13">
    <location>
        <begin position="293"/>
        <end position="320"/>
    </location>
</feature>
<dbReference type="GO" id="GO:0008270">
    <property type="term" value="F:zinc ion binding"/>
    <property type="evidence" value="ECO:0007669"/>
    <property type="project" value="UniProtKB-KW"/>
</dbReference>
<dbReference type="GO" id="GO:0005667">
    <property type="term" value="C:transcription regulator complex"/>
    <property type="evidence" value="ECO:0007669"/>
    <property type="project" value="TreeGrafter"/>
</dbReference>
<dbReference type="Proteomes" id="UP000186698">
    <property type="component" value="Chromosome 9_10L"/>
</dbReference>
<dbReference type="InterPro" id="IPR036236">
    <property type="entry name" value="Znf_C2H2_sf"/>
</dbReference>
<keyword evidence="9" id="KW-0238">DNA-binding</keyword>
<dbReference type="GO" id="GO:0000785">
    <property type="term" value="C:chromatin"/>
    <property type="evidence" value="ECO:0007669"/>
    <property type="project" value="TreeGrafter"/>
</dbReference>
<keyword evidence="8" id="KW-0805">Transcription regulation</keyword>
<evidence type="ECO:0000313" key="14">
    <source>
        <dbReference type="Proteomes" id="UP000186698"/>
    </source>
</evidence>
<comment type="similarity">
    <text evidence="3">Belongs to the krueppel C2H2-type zinc-finger protein family.</text>
</comment>
<dbReference type="GO" id="GO:0031519">
    <property type="term" value="C:PcG protein complex"/>
    <property type="evidence" value="ECO:0007669"/>
    <property type="project" value="TreeGrafter"/>
</dbReference>
<feature type="domain" description="C2H2-type" evidence="13">
    <location>
        <begin position="349"/>
        <end position="376"/>
    </location>
</feature>
<keyword evidence="14" id="KW-1185">Reference proteome</keyword>
<gene>
    <name evidence="15" type="primary">LOC121398052</name>
</gene>
<dbReference type="FunFam" id="3.30.160.60:FF:002716">
    <property type="entry name" value="Zinc finger protein 212"/>
    <property type="match status" value="1"/>
</dbReference>
<evidence type="ECO:0000313" key="15">
    <source>
        <dbReference type="RefSeq" id="XP_041432532.1"/>
    </source>
</evidence>
<dbReference type="OrthoDB" id="9448370at2759"/>
<dbReference type="RefSeq" id="XP_041432532.1">
    <property type="nucleotide sequence ID" value="XM_041576598.1"/>
</dbReference>
<dbReference type="FunFam" id="3.30.160.60:FF:001007">
    <property type="entry name" value="Zinc finger protein 1184"/>
    <property type="match status" value="1"/>
</dbReference>
<dbReference type="SUPFAM" id="SSF57667">
    <property type="entry name" value="beta-beta-alpha zinc fingers"/>
    <property type="match status" value="4"/>
</dbReference>
<name>A0A8J1LSL9_XENLA</name>
<evidence type="ECO:0000256" key="7">
    <source>
        <dbReference type="ARBA" id="ARBA00022833"/>
    </source>
</evidence>
<dbReference type="PROSITE" id="PS00028">
    <property type="entry name" value="ZINC_FINGER_C2H2_1"/>
    <property type="match status" value="7"/>
</dbReference>
<reference evidence="15" key="1">
    <citation type="submission" date="2025-08" db="UniProtKB">
        <authorList>
            <consortium name="RefSeq"/>
        </authorList>
    </citation>
    <scope>IDENTIFICATION</scope>
    <source>
        <strain evidence="15">J_2021</strain>
        <tissue evidence="15">Erythrocytes</tissue>
    </source>
</reference>
<comment type="subcellular location">
    <subcellularLocation>
        <location evidence="2">Nucleus</location>
    </subcellularLocation>
</comment>
<dbReference type="InterPro" id="IPR013087">
    <property type="entry name" value="Znf_C2H2_type"/>
</dbReference>
<evidence type="ECO:0000256" key="9">
    <source>
        <dbReference type="ARBA" id="ARBA00023125"/>
    </source>
</evidence>
<evidence type="ECO:0000256" key="3">
    <source>
        <dbReference type="ARBA" id="ARBA00006991"/>
    </source>
</evidence>
<sequence>MSNIIQLLTGEVAIRTHHVSIYFSLDEWDYIKGNKDLYEEGIKESAQKLHPLEYEDQSNITANLECYNNKSSKTGAVCCADENLTNPKPSPIKQPQPKNGIKEEASSCDLMCMSQPKIHILHGRTGCCELDEAISKNKVVVKDQNSSKKDKKPLSCTDFRKCFKKGSQGTLHHGRQRGKMFCCSECGNCFSDQSQLHSHQRVHKGERPFLRSQSRKPFRQKSNLRLHKRIPAGKKQLFCADCGKHFMFHSLLVAHQKIHTGEKSFSCSECGRRFTQISGLIVHQRIHTGEKPFSCSECGRSFTQMSGLNAHKRIHTGEKPFSCSECGRCFTQTSGLNAHKRTHTGEKPFSCAECGKRFMQISGLNAHKSTHTGEKTYCCSECGKYFARHTTLLAHQRIHMR</sequence>
<dbReference type="FunFam" id="3.30.160.60:FF:000706">
    <property type="entry name" value="Zinc finger protein"/>
    <property type="match status" value="1"/>
</dbReference>
<dbReference type="GO" id="GO:0000981">
    <property type="term" value="F:DNA-binding transcription factor activity, RNA polymerase II-specific"/>
    <property type="evidence" value="ECO:0007669"/>
    <property type="project" value="TreeGrafter"/>
</dbReference>
<evidence type="ECO:0000256" key="12">
    <source>
        <dbReference type="PROSITE-ProRule" id="PRU00042"/>
    </source>
</evidence>
<evidence type="ECO:0000259" key="13">
    <source>
        <dbReference type="PROSITE" id="PS50157"/>
    </source>
</evidence>
<keyword evidence="6 12" id="KW-0863">Zinc-finger</keyword>
<accession>A0A8J1LSL9</accession>
<dbReference type="KEGG" id="xla:121398052"/>
<feature type="domain" description="C2H2-type" evidence="13">
    <location>
        <begin position="321"/>
        <end position="348"/>
    </location>
</feature>
<evidence type="ECO:0000256" key="11">
    <source>
        <dbReference type="ARBA" id="ARBA00023242"/>
    </source>
</evidence>
<keyword evidence="4" id="KW-0479">Metal-binding</keyword>
<keyword evidence="7" id="KW-0862">Zinc</keyword>
<proteinExistence type="inferred from homology"/>
<dbReference type="PANTHER" id="PTHR14003">
    <property type="entry name" value="TRANSCRIPTIONAL REPRESSOR PROTEIN YY"/>
    <property type="match status" value="1"/>
</dbReference>
<evidence type="ECO:0000256" key="5">
    <source>
        <dbReference type="ARBA" id="ARBA00022737"/>
    </source>
</evidence>
<organism evidence="14 15">
    <name type="scientific">Xenopus laevis</name>
    <name type="common">African clawed frog</name>
    <dbReference type="NCBI Taxonomy" id="8355"/>
    <lineage>
        <taxon>Eukaryota</taxon>
        <taxon>Metazoa</taxon>
        <taxon>Chordata</taxon>
        <taxon>Craniata</taxon>
        <taxon>Vertebrata</taxon>
        <taxon>Euteleostomi</taxon>
        <taxon>Amphibia</taxon>
        <taxon>Batrachia</taxon>
        <taxon>Anura</taxon>
        <taxon>Pipoidea</taxon>
        <taxon>Pipidae</taxon>
        <taxon>Xenopodinae</taxon>
        <taxon>Xenopus</taxon>
        <taxon>Xenopus</taxon>
    </lineage>
</organism>
<evidence type="ECO:0000256" key="8">
    <source>
        <dbReference type="ARBA" id="ARBA00023015"/>
    </source>
</evidence>
<comment type="function">
    <text evidence="1">May be involved in transcriptional regulation.</text>
</comment>
<protein>
    <submittedName>
        <fullName evidence="15">Oocyte zinc finger protein XlCOF6.1-like</fullName>
    </submittedName>
</protein>
<feature type="domain" description="C2H2-type" evidence="13">
    <location>
        <begin position="377"/>
        <end position="401"/>
    </location>
</feature>
<keyword evidence="10" id="KW-0804">Transcription</keyword>
<dbReference type="PANTHER" id="PTHR14003:SF25">
    <property type="entry name" value="GASTRULA ZINC FINGER PROTEIN XLCGF57.1"/>
    <property type="match status" value="1"/>
</dbReference>
<dbReference type="FunFam" id="3.30.160.60:FF:002343">
    <property type="entry name" value="Zinc finger protein 33A"/>
    <property type="match status" value="2"/>
</dbReference>
<evidence type="ECO:0000256" key="1">
    <source>
        <dbReference type="ARBA" id="ARBA00003767"/>
    </source>
</evidence>
<evidence type="ECO:0000256" key="10">
    <source>
        <dbReference type="ARBA" id="ARBA00023163"/>
    </source>
</evidence>
<dbReference type="PROSITE" id="PS50157">
    <property type="entry name" value="ZINC_FINGER_C2H2_2"/>
    <property type="match status" value="7"/>
</dbReference>
<keyword evidence="5" id="KW-0677">Repeat</keyword>
<dbReference type="Gene3D" id="3.30.160.60">
    <property type="entry name" value="Classic Zinc Finger"/>
    <property type="match status" value="8"/>
</dbReference>
<dbReference type="SMART" id="SM00355">
    <property type="entry name" value="ZnF_C2H2"/>
    <property type="match status" value="7"/>
</dbReference>
<evidence type="ECO:0000256" key="4">
    <source>
        <dbReference type="ARBA" id="ARBA00022723"/>
    </source>
</evidence>
<evidence type="ECO:0000256" key="2">
    <source>
        <dbReference type="ARBA" id="ARBA00004123"/>
    </source>
</evidence>
<feature type="domain" description="C2H2-type" evidence="13">
    <location>
        <begin position="237"/>
        <end position="264"/>
    </location>
</feature>
<dbReference type="AlphaFoldDB" id="A0A8J1LSL9"/>
<dbReference type="Pfam" id="PF00096">
    <property type="entry name" value="zf-C2H2"/>
    <property type="match status" value="7"/>
</dbReference>
<feature type="domain" description="C2H2-type" evidence="13">
    <location>
        <begin position="265"/>
        <end position="292"/>
    </location>
</feature>
<evidence type="ECO:0000256" key="6">
    <source>
        <dbReference type="ARBA" id="ARBA00022771"/>
    </source>
</evidence>
<dbReference type="GO" id="GO:0000978">
    <property type="term" value="F:RNA polymerase II cis-regulatory region sequence-specific DNA binding"/>
    <property type="evidence" value="ECO:0007669"/>
    <property type="project" value="TreeGrafter"/>
</dbReference>
<feature type="domain" description="C2H2-type" evidence="13">
    <location>
        <begin position="181"/>
        <end position="208"/>
    </location>
</feature>
<dbReference type="GeneID" id="121398052"/>
<dbReference type="FunFam" id="3.30.160.60:FF:000295">
    <property type="entry name" value="zinc finger protein 19"/>
    <property type="match status" value="1"/>
</dbReference>